<feature type="chain" id="PRO_5024365570" evidence="1">
    <location>
        <begin position="24"/>
        <end position="125"/>
    </location>
</feature>
<dbReference type="Pfam" id="PF09539">
    <property type="entry name" value="DUF2385"/>
    <property type="match status" value="1"/>
</dbReference>
<dbReference type="RefSeq" id="WP_150021618.1">
    <property type="nucleotide sequence ID" value="NZ_VWOJ01000001.1"/>
</dbReference>
<organism evidence="2 3">
    <name type="scientific">Alkalicaulis satelles</name>
    <dbReference type="NCBI Taxonomy" id="2609175"/>
    <lineage>
        <taxon>Bacteria</taxon>
        <taxon>Pseudomonadati</taxon>
        <taxon>Pseudomonadota</taxon>
        <taxon>Alphaproteobacteria</taxon>
        <taxon>Maricaulales</taxon>
        <taxon>Maricaulaceae</taxon>
        <taxon>Alkalicaulis</taxon>
    </lineage>
</organism>
<dbReference type="EMBL" id="VWOJ01000001">
    <property type="protein sequence ID" value="KAA5804587.1"/>
    <property type="molecule type" value="Genomic_DNA"/>
</dbReference>
<gene>
    <name evidence="2" type="ORF">F1654_00835</name>
</gene>
<protein>
    <submittedName>
        <fullName evidence="2">TIGR02301 family protein</fullName>
    </submittedName>
</protein>
<evidence type="ECO:0000256" key="1">
    <source>
        <dbReference type="SAM" id="SignalP"/>
    </source>
</evidence>
<evidence type="ECO:0000313" key="3">
    <source>
        <dbReference type="Proteomes" id="UP000325122"/>
    </source>
</evidence>
<accession>A0A5M6ZLM5</accession>
<dbReference type="AlphaFoldDB" id="A0A5M6ZLM5"/>
<dbReference type="NCBIfam" id="TIGR02301">
    <property type="entry name" value="TIGR02301 family protein"/>
    <property type="match status" value="1"/>
</dbReference>
<reference evidence="2 3" key="1">
    <citation type="submission" date="2019-09" db="EMBL/GenBank/DDBJ databases">
        <authorList>
            <person name="Kevbrin V."/>
            <person name="Grouzdev D.S."/>
        </authorList>
    </citation>
    <scope>NUCLEOTIDE SEQUENCE [LARGE SCALE GENOMIC DNA]</scope>
    <source>
        <strain evidence="2 3">G-192</strain>
    </source>
</reference>
<proteinExistence type="predicted"/>
<dbReference type="InterPro" id="IPR012645">
    <property type="entry name" value="CHP02301"/>
</dbReference>
<feature type="signal peptide" evidence="1">
    <location>
        <begin position="1"/>
        <end position="23"/>
    </location>
</feature>
<name>A0A5M6ZLM5_9PROT</name>
<dbReference type="Proteomes" id="UP000325122">
    <property type="component" value="Unassembled WGS sequence"/>
</dbReference>
<keyword evidence="1" id="KW-0732">Signal</keyword>
<evidence type="ECO:0000313" key="2">
    <source>
        <dbReference type="EMBL" id="KAA5804587.1"/>
    </source>
</evidence>
<sequence length="125" mass="14224">MRARLILFLTGLSVLLVSAPAGAVQERDAYPVESLARIMGELHAIAFICDGRQTQVWRNAMVELLDHEAPAAGPFRSRLIDRFNEGFQHQERLRPRCGAESEMAREQLAERGRAFSEQLRRTYLD</sequence>
<comment type="caution">
    <text evidence="2">The sequence shown here is derived from an EMBL/GenBank/DDBJ whole genome shotgun (WGS) entry which is preliminary data.</text>
</comment>
<keyword evidence="3" id="KW-1185">Reference proteome</keyword>